<comment type="caution">
    <text evidence="1">The sequence shown here is derived from an EMBL/GenBank/DDBJ whole genome shotgun (WGS) entry which is preliminary data.</text>
</comment>
<keyword evidence="2" id="KW-1185">Reference proteome</keyword>
<organism evidence="1 2">
    <name type="scientific">Rhizopogon vesiculosus</name>
    <dbReference type="NCBI Taxonomy" id="180088"/>
    <lineage>
        <taxon>Eukaryota</taxon>
        <taxon>Fungi</taxon>
        <taxon>Dikarya</taxon>
        <taxon>Basidiomycota</taxon>
        <taxon>Agaricomycotina</taxon>
        <taxon>Agaricomycetes</taxon>
        <taxon>Agaricomycetidae</taxon>
        <taxon>Boletales</taxon>
        <taxon>Suillineae</taxon>
        <taxon>Rhizopogonaceae</taxon>
        <taxon>Rhizopogon</taxon>
    </lineage>
</organism>
<proteinExistence type="predicted"/>
<dbReference type="Proteomes" id="UP000183567">
    <property type="component" value="Unassembled WGS sequence"/>
</dbReference>
<gene>
    <name evidence="1" type="ORF">AZE42_10881</name>
</gene>
<evidence type="ECO:0000313" key="2">
    <source>
        <dbReference type="Proteomes" id="UP000183567"/>
    </source>
</evidence>
<protein>
    <submittedName>
        <fullName evidence="1">Uncharacterized protein</fullName>
    </submittedName>
</protein>
<dbReference type="EMBL" id="LVVM01003901">
    <property type="protein sequence ID" value="OJA14083.1"/>
    <property type="molecule type" value="Genomic_DNA"/>
</dbReference>
<reference evidence="1 2" key="1">
    <citation type="submission" date="2016-03" db="EMBL/GenBank/DDBJ databases">
        <title>Comparative genomics of the ectomycorrhizal sister species Rhizopogon vinicolor and Rhizopogon vesiculosus (Basidiomycota: Boletales) reveals a divergence of the mating type B locus.</title>
        <authorList>
            <person name="Mujic A.B."/>
            <person name="Kuo A."/>
            <person name="Tritt A."/>
            <person name="Lipzen A."/>
            <person name="Chen C."/>
            <person name="Johnson J."/>
            <person name="Sharma A."/>
            <person name="Barry K."/>
            <person name="Grigoriev I.V."/>
            <person name="Spatafora J.W."/>
        </authorList>
    </citation>
    <scope>NUCLEOTIDE SEQUENCE [LARGE SCALE GENOMIC DNA]</scope>
    <source>
        <strain evidence="1 2">AM-OR11-056</strain>
    </source>
</reference>
<accession>A0A1J8Q297</accession>
<sequence>MADRGLMLNPVL</sequence>
<evidence type="ECO:0000313" key="1">
    <source>
        <dbReference type="EMBL" id="OJA14083.1"/>
    </source>
</evidence>
<name>A0A1J8Q297_9AGAM</name>